<keyword evidence="3 4" id="KW-0175">Coiled coil</keyword>
<evidence type="ECO:0000313" key="9">
    <source>
        <dbReference type="Proteomes" id="UP001187531"/>
    </source>
</evidence>
<keyword evidence="2" id="KW-0653">Protein transport</keyword>
<feature type="region of interest" description="Disordered" evidence="5">
    <location>
        <begin position="376"/>
        <end position="419"/>
    </location>
</feature>
<evidence type="ECO:0000313" key="8">
    <source>
        <dbReference type="EMBL" id="KAK2723144.1"/>
    </source>
</evidence>
<keyword evidence="9" id="KW-1185">Reference proteome</keyword>
<protein>
    <recommendedName>
        <fullName evidence="10">RILP-like protein homolog</fullName>
    </recommendedName>
</protein>
<proteinExistence type="predicted"/>
<evidence type="ECO:0000259" key="6">
    <source>
        <dbReference type="PROSITE" id="PS51776"/>
    </source>
</evidence>
<dbReference type="GO" id="GO:0046983">
    <property type="term" value="F:protein dimerization activity"/>
    <property type="evidence" value="ECO:0007669"/>
    <property type="project" value="InterPro"/>
</dbReference>
<keyword evidence="1" id="KW-0813">Transport</keyword>
<feature type="domain" description="RH2" evidence="7">
    <location>
        <begin position="287"/>
        <end position="368"/>
    </location>
</feature>
<dbReference type="GO" id="GO:0051959">
    <property type="term" value="F:dynein light intermediate chain binding"/>
    <property type="evidence" value="ECO:0007669"/>
    <property type="project" value="TreeGrafter"/>
</dbReference>
<evidence type="ECO:0000256" key="1">
    <source>
        <dbReference type="ARBA" id="ARBA00022448"/>
    </source>
</evidence>
<dbReference type="InterPro" id="IPR021563">
    <property type="entry name" value="RILP_dimer"/>
</dbReference>
<gene>
    <name evidence="8" type="ORF">QYM36_001726</name>
</gene>
<name>A0AA88I9V6_ARTSF</name>
<evidence type="ECO:0008006" key="10">
    <source>
        <dbReference type="Google" id="ProtNLM"/>
    </source>
</evidence>
<evidence type="ECO:0000256" key="3">
    <source>
        <dbReference type="ARBA" id="ARBA00023054"/>
    </source>
</evidence>
<dbReference type="Proteomes" id="UP001187531">
    <property type="component" value="Unassembled WGS sequence"/>
</dbReference>
<sequence>MPYILKRPLPFEMDSVPGSESDDSDVSMTLVEVYDVASEIGKEFELLIQKYGPDAIAGLMTKVIGVLEQLEKHSSKSDRDSSLINELRSTLVNMENDKHEKAADRQKFEKELEILEDTWRQECRELSDVISRLQEENRRLCVSLKERENTKTTPTNTAEDELESVIAKYNRLRELVDKQRDQIRSKEKDLAMKTVELETIKGRNDRLGETVKEIRKRQKQAAAQIRSLLDDRAELQAQIQDQSRVITALKKQLTLAAKEVEDMQQPQSMFVPDLRNKVVYDLDDPGRPRFTVAELKDLLQERNDLKVKVQELEDELEKYRPKPQEAIASANTEEDAGNGEDLPVQGPMPYEPEDAPWRRKEESGIRKLFRKLFVDRNTQTGEEDESPKGNPLAAIFSRPSRRLTTSTSSSFLSSLKCAD</sequence>
<dbReference type="EMBL" id="JAVRJZ010000004">
    <property type="protein sequence ID" value="KAK2723144.1"/>
    <property type="molecule type" value="Genomic_DNA"/>
</dbReference>
<dbReference type="PROSITE" id="PS51777">
    <property type="entry name" value="RH2"/>
    <property type="match status" value="1"/>
</dbReference>
<dbReference type="PROSITE" id="PS51776">
    <property type="entry name" value="RH1"/>
    <property type="match status" value="1"/>
</dbReference>
<feature type="region of interest" description="Disordered" evidence="5">
    <location>
        <begin position="316"/>
        <end position="362"/>
    </location>
</feature>
<dbReference type="GO" id="GO:0036064">
    <property type="term" value="C:ciliary basal body"/>
    <property type="evidence" value="ECO:0007669"/>
    <property type="project" value="TreeGrafter"/>
</dbReference>
<dbReference type="InterPro" id="IPR034744">
    <property type="entry name" value="RH2"/>
</dbReference>
<feature type="coiled-coil region" evidence="4">
    <location>
        <begin position="84"/>
        <end position="252"/>
    </location>
</feature>
<dbReference type="Pfam" id="PF11461">
    <property type="entry name" value="RILP"/>
    <property type="match status" value="1"/>
</dbReference>
<reference evidence="8" key="1">
    <citation type="submission" date="2023-07" db="EMBL/GenBank/DDBJ databases">
        <title>Chromosome-level genome assembly of Artemia franciscana.</title>
        <authorList>
            <person name="Jo E."/>
        </authorList>
    </citation>
    <scope>NUCLEOTIDE SEQUENCE</scope>
    <source>
        <tissue evidence="8">Whole body</tissue>
    </source>
</reference>
<feature type="compositionally biased region" description="Low complexity" evidence="5">
    <location>
        <begin position="396"/>
        <end position="419"/>
    </location>
</feature>
<dbReference type="GO" id="GO:0005737">
    <property type="term" value="C:cytoplasm"/>
    <property type="evidence" value="ECO:0007669"/>
    <property type="project" value="TreeGrafter"/>
</dbReference>
<dbReference type="GO" id="GO:0060271">
    <property type="term" value="P:cilium assembly"/>
    <property type="evidence" value="ECO:0007669"/>
    <property type="project" value="TreeGrafter"/>
</dbReference>
<dbReference type="InterPro" id="IPR034743">
    <property type="entry name" value="RH1"/>
</dbReference>
<accession>A0AA88I9V6</accession>
<evidence type="ECO:0000259" key="7">
    <source>
        <dbReference type="PROSITE" id="PS51777"/>
    </source>
</evidence>
<comment type="caution">
    <text evidence="8">The sequence shown here is derived from an EMBL/GenBank/DDBJ whole genome shotgun (WGS) entry which is preliminary data.</text>
</comment>
<dbReference type="Pfam" id="PF25443">
    <property type="entry name" value="ANG-1"/>
    <property type="match status" value="1"/>
</dbReference>
<dbReference type="Gene3D" id="1.20.58.1770">
    <property type="match status" value="1"/>
</dbReference>
<dbReference type="GO" id="GO:0031267">
    <property type="term" value="F:small GTPase binding"/>
    <property type="evidence" value="ECO:0007669"/>
    <property type="project" value="TreeGrafter"/>
</dbReference>
<dbReference type="Pfam" id="PF09744">
    <property type="entry name" value="RH1"/>
    <property type="match status" value="1"/>
</dbReference>
<dbReference type="InterPro" id="IPR057439">
    <property type="entry name" value="ANG-1/2/4"/>
</dbReference>
<evidence type="ECO:0000256" key="5">
    <source>
        <dbReference type="SAM" id="MobiDB-lite"/>
    </source>
</evidence>
<evidence type="ECO:0000256" key="4">
    <source>
        <dbReference type="SAM" id="Coils"/>
    </source>
</evidence>
<dbReference type="GO" id="GO:0015031">
    <property type="term" value="P:protein transport"/>
    <property type="evidence" value="ECO:0007669"/>
    <property type="project" value="UniProtKB-KW"/>
</dbReference>
<dbReference type="PANTHER" id="PTHR21502">
    <property type="entry name" value="ZINC FINGER PROTEIN DZIP1"/>
    <property type="match status" value="1"/>
</dbReference>
<organism evidence="8 9">
    <name type="scientific">Artemia franciscana</name>
    <name type="common">Brine shrimp</name>
    <name type="synonym">Artemia sanfranciscana</name>
    <dbReference type="NCBI Taxonomy" id="6661"/>
    <lineage>
        <taxon>Eukaryota</taxon>
        <taxon>Metazoa</taxon>
        <taxon>Ecdysozoa</taxon>
        <taxon>Arthropoda</taxon>
        <taxon>Crustacea</taxon>
        <taxon>Branchiopoda</taxon>
        <taxon>Anostraca</taxon>
        <taxon>Artemiidae</taxon>
        <taxon>Artemia</taxon>
    </lineage>
</organism>
<dbReference type="SUPFAM" id="SSF161256">
    <property type="entry name" value="RILP dimerisation region"/>
    <property type="match status" value="1"/>
</dbReference>
<dbReference type="PANTHER" id="PTHR21502:SF4">
    <property type="entry name" value="RILP-LIKE PROTEIN HOMOLOG"/>
    <property type="match status" value="1"/>
</dbReference>
<dbReference type="CDD" id="cd14445">
    <property type="entry name" value="RILP-like"/>
    <property type="match status" value="1"/>
</dbReference>
<dbReference type="InterPro" id="IPR051241">
    <property type="entry name" value="DZIP_RILPL"/>
</dbReference>
<dbReference type="AlphaFoldDB" id="A0AA88I9V6"/>
<feature type="domain" description="RH1" evidence="6">
    <location>
        <begin position="16"/>
        <end position="104"/>
    </location>
</feature>
<evidence type="ECO:0000256" key="2">
    <source>
        <dbReference type="ARBA" id="ARBA00022927"/>
    </source>
</evidence>